<organism evidence="1">
    <name type="scientific">OCS116 cluster bacterium</name>
    <dbReference type="NCBI Taxonomy" id="2030921"/>
    <lineage>
        <taxon>Bacteria</taxon>
        <taxon>Pseudomonadati</taxon>
        <taxon>Pseudomonadota</taxon>
        <taxon>Alphaproteobacteria</taxon>
        <taxon>OCS116 cluster</taxon>
    </lineage>
</organism>
<protein>
    <recommendedName>
        <fullName evidence="2">Transcriptional regulator</fullName>
    </recommendedName>
</protein>
<reference key="1">
    <citation type="submission" date="2017-08" db="EMBL/GenBank/DDBJ databases">
        <title>A dynamic microbial community with high functional redundancy inhabits the cold, oxic subseafloor aquifer.</title>
        <authorList>
            <person name="Tully B.J."/>
            <person name="Wheat C.G."/>
            <person name="Glazer B.T."/>
            <person name="Huber J.A."/>
        </authorList>
    </citation>
    <scope>NUCLEOTIDE SEQUENCE [LARGE SCALE GENOMIC DNA]</scope>
</reference>
<gene>
    <name evidence="1" type="ORF">COB13_13845</name>
</gene>
<evidence type="ECO:0000313" key="1">
    <source>
        <dbReference type="EMBL" id="PCI98308.1"/>
    </source>
</evidence>
<reference evidence="1" key="2">
    <citation type="journal article" date="2018" name="ISME J.">
        <title>A dynamic microbial community with high functional redundancy inhabits the cold, oxic subseafloor aquifer.</title>
        <authorList>
            <person name="Tully B.J."/>
            <person name="Wheat C.G."/>
            <person name="Glazer B.T."/>
            <person name="Huber J.A."/>
        </authorList>
    </citation>
    <scope>NUCLEOTIDE SEQUENCE</scope>
    <source>
        <strain evidence="1">NORP83</strain>
    </source>
</reference>
<proteinExistence type="predicted"/>
<comment type="caution">
    <text evidence="1">The sequence shown here is derived from an EMBL/GenBank/DDBJ whole genome shotgun (WGS) entry which is preliminary data.</text>
</comment>
<accession>A0A2A4YTX7</accession>
<name>A0A2A4YTX7_9PROT</name>
<dbReference type="EMBL" id="NVUS01000022">
    <property type="protein sequence ID" value="PCI98308.1"/>
    <property type="molecule type" value="Genomic_DNA"/>
</dbReference>
<evidence type="ECO:0008006" key="2">
    <source>
        <dbReference type="Google" id="ProtNLM"/>
    </source>
</evidence>
<dbReference type="AlphaFoldDB" id="A0A2A4YTX7"/>
<sequence>MTSLEKYISGAGYADRILTERQIARILGGSPNRRYAHVKRAIKDGSLIRLKRGKYVLADDLRIEATHPYSVAQALVPGSYISMEAALSYHGWIPEAVYSVVSVTPKRKSKEFNHKVFGQFSFYPLALNRINFLEGVHRIKLNNQTWFMASPLRALIDMIAYKKTEWQGLEWIERGLRIDREHLLTIHEREFKALKYVYKHKATINFLAQLEKSIVQEREGSA</sequence>